<sequence>MASQRTLLLLGLFALGALASPPQGRILGGEDVVAGEYPWSASLRVDKTHVGSATIIGQNKLLTAGHLVSKIGTTPLDVSSVAVRVGSINQYAGGTILDVCDIVIHPSYGNFVHDIAVLTLCVDLEFTDKIAAATLPTKAEEPEEGEDAPSTELPNGTPVYVAGWGEQSDGSLAYKQQKSNFNTLSSSNCEYECGFGYEHSLCLTTGANQGICRGDAGSAVLDDNNILVGLASFIFGDCGSDYPNIAVRIYYYLDWINSLL</sequence>
<reference evidence="14 15" key="1">
    <citation type="journal article" date="2007" name="Nature">
        <title>Evolution of genes and genomes on the Drosophila phylogeny.</title>
        <authorList>
            <consortium name="Drosophila 12 Genomes Consortium"/>
            <person name="Clark A.G."/>
            <person name="Eisen M.B."/>
            <person name="Smith D.R."/>
            <person name="Bergman C.M."/>
            <person name="Oliver B."/>
            <person name="Markow T.A."/>
            <person name="Kaufman T.C."/>
            <person name="Kellis M."/>
            <person name="Gelbart W."/>
            <person name="Iyer V.N."/>
            <person name="Pollard D.A."/>
            <person name="Sackton T.B."/>
            <person name="Larracuente A.M."/>
            <person name="Singh N.D."/>
            <person name="Abad J.P."/>
            <person name="Abt D.N."/>
            <person name="Adryan B."/>
            <person name="Aguade M."/>
            <person name="Akashi H."/>
            <person name="Anderson W.W."/>
            <person name="Aquadro C.F."/>
            <person name="Ardell D.H."/>
            <person name="Arguello R."/>
            <person name="Artieri C.G."/>
            <person name="Barbash D.A."/>
            <person name="Barker D."/>
            <person name="Barsanti P."/>
            <person name="Batterham P."/>
            <person name="Batzoglou S."/>
            <person name="Begun D."/>
            <person name="Bhutkar A."/>
            <person name="Blanco E."/>
            <person name="Bosak S.A."/>
            <person name="Bradley R.K."/>
            <person name="Brand A.D."/>
            <person name="Brent M.R."/>
            <person name="Brooks A.N."/>
            <person name="Brown R.H."/>
            <person name="Butlin R.K."/>
            <person name="Caggese C."/>
            <person name="Calvi B.R."/>
            <person name="Bernardo de Carvalho A."/>
            <person name="Caspi A."/>
            <person name="Castrezana S."/>
            <person name="Celniker S.E."/>
            <person name="Chang J.L."/>
            <person name="Chapple C."/>
            <person name="Chatterji S."/>
            <person name="Chinwalla A."/>
            <person name="Civetta A."/>
            <person name="Clifton S.W."/>
            <person name="Comeron J.M."/>
            <person name="Costello J.C."/>
            <person name="Coyne J.A."/>
            <person name="Daub J."/>
            <person name="David R.G."/>
            <person name="Delcher A.L."/>
            <person name="Delehaunty K."/>
            <person name="Do C.B."/>
            <person name="Ebling H."/>
            <person name="Edwards K."/>
            <person name="Eickbush T."/>
            <person name="Evans J.D."/>
            <person name="Filipski A."/>
            <person name="Findeiss S."/>
            <person name="Freyhult E."/>
            <person name="Fulton L."/>
            <person name="Fulton R."/>
            <person name="Garcia A.C."/>
            <person name="Gardiner A."/>
            <person name="Garfield D.A."/>
            <person name="Garvin B.E."/>
            <person name="Gibson G."/>
            <person name="Gilbert D."/>
            <person name="Gnerre S."/>
            <person name="Godfrey J."/>
            <person name="Good R."/>
            <person name="Gotea V."/>
            <person name="Gravely B."/>
            <person name="Greenberg A.J."/>
            <person name="Griffiths-Jones S."/>
            <person name="Gross S."/>
            <person name="Guigo R."/>
            <person name="Gustafson E.A."/>
            <person name="Haerty W."/>
            <person name="Hahn M.W."/>
            <person name="Halligan D.L."/>
            <person name="Halpern A.L."/>
            <person name="Halter G.M."/>
            <person name="Han M.V."/>
            <person name="Heger A."/>
            <person name="Hillier L."/>
            <person name="Hinrichs A.S."/>
            <person name="Holmes I."/>
            <person name="Hoskins R.A."/>
            <person name="Hubisz M.J."/>
            <person name="Hultmark D."/>
            <person name="Huntley M.A."/>
            <person name="Jaffe D.B."/>
            <person name="Jagadeeshan S."/>
            <person name="Jeck W.R."/>
            <person name="Johnson J."/>
            <person name="Jones C.D."/>
            <person name="Jordan W.C."/>
            <person name="Karpen G.H."/>
            <person name="Kataoka E."/>
            <person name="Keightley P.D."/>
            <person name="Kheradpour P."/>
            <person name="Kirkness E.F."/>
            <person name="Koerich L.B."/>
            <person name="Kristiansen K."/>
            <person name="Kudrna D."/>
            <person name="Kulathinal R.J."/>
            <person name="Kumar S."/>
            <person name="Kwok R."/>
            <person name="Lander E."/>
            <person name="Langley C.H."/>
            <person name="Lapoint R."/>
            <person name="Lazzaro B.P."/>
            <person name="Lee S.J."/>
            <person name="Levesque L."/>
            <person name="Li R."/>
            <person name="Lin C.F."/>
            <person name="Lin M.F."/>
            <person name="Lindblad-Toh K."/>
            <person name="Llopart A."/>
            <person name="Long M."/>
            <person name="Low L."/>
            <person name="Lozovsky E."/>
            <person name="Lu J."/>
            <person name="Luo M."/>
            <person name="Machado C.A."/>
            <person name="Makalowski W."/>
            <person name="Marzo M."/>
            <person name="Matsuda M."/>
            <person name="Matzkin L."/>
            <person name="McAllister B."/>
            <person name="McBride C.S."/>
            <person name="McKernan B."/>
            <person name="McKernan K."/>
            <person name="Mendez-Lago M."/>
            <person name="Minx P."/>
            <person name="Mollenhauer M.U."/>
            <person name="Montooth K."/>
            <person name="Mount S.M."/>
            <person name="Mu X."/>
            <person name="Myers E."/>
            <person name="Negre B."/>
            <person name="Newfeld S."/>
            <person name="Nielsen R."/>
            <person name="Noor M.A."/>
            <person name="O'Grady P."/>
            <person name="Pachter L."/>
            <person name="Papaceit M."/>
            <person name="Parisi M.J."/>
            <person name="Parisi M."/>
            <person name="Parts L."/>
            <person name="Pedersen J.S."/>
            <person name="Pesole G."/>
            <person name="Phillippy A.M."/>
            <person name="Ponting C.P."/>
            <person name="Pop M."/>
            <person name="Porcelli D."/>
            <person name="Powell J.R."/>
            <person name="Prohaska S."/>
            <person name="Pruitt K."/>
            <person name="Puig M."/>
            <person name="Quesneville H."/>
            <person name="Ram K.R."/>
            <person name="Rand D."/>
            <person name="Rasmussen M.D."/>
            <person name="Reed L.K."/>
            <person name="Reenan R."/>
            <person name="Reily A."/>
            <person name="Remington K.A."/>
            <person name="Rieger T.T."/>
            <person name="Ritchie M.G."/>
            <person name="Robin C."/>
            <person name="Rogers Y.H."/>
            <person name="Rohde C."/>
            <person name="Rozas J."/>
            <person name="Rubenfield M.J."/>
            <person name="Ruiz A."/>
            <person name="Russo S."/>
            <person name="Salzberg S.L."/>
            <person name="Sanchez-Gracia A."/>
            <person name="Saranga D.J."/>
            <person name="Sato H."/>
            <person name="Schaeffer S.W."/>
            <person name="Schatz M.C."/>
            <person name="Schlenke T."/>
            <person name="Schwartz R."/>
            <person name="Segarra C."/>
            <person name="Singh R.S."/>
            <person name="Sirot L."/>
            <person name="Sirota M."/>
            <person name="Sisneros N.B."/>
            <person name="Smith C.D."/>
            <person name="Smith T.F."/>
            <person name="Spieth J."/>
            <person name="Stage D.E."/>
            <person name="Stark A."/>
            <person name="Stephan W."/>
            <person name="Strausberg R.L."/>
            <person name="Strempel S."/>
            <person name="Sturgill D."/>
            <person name="Sutton G."/>
            <person name="Sutton G.G."/>
            <person name="Tao W."/>
            <person name="Teichmann S."/>
            <person name="Tobari Y.N."/>
            <person name="Tomimura Y."/>
            <person name="Tsolas J.M."/>
            <person name="Valente V.L."/>
            <person name="Venter E."/>
            <person name="Venter J.C."/>
            <person name="Vicario S."/>
            <person name="Vieira F.G."/>
            <person name="Vilella A.J."/>
            <person name="Villasante A."/>
            <person name="Walenz B."/>
            <person name="Wang J."/>
            <person name="Wasserman M."/>
            <person name="Watts T."/>
            <person name="Wilson D."/>
            <person name="Wilson R.K."/>
            <person name="Wing R.A."/>
            <person name="Wolfner M.F."/>
            <person name="Wong A."/>
            <person name="Wong G.K."/>
            <person name="Wu C.I."/>
            <person name="Wu G."/>
            <person name="Yamamoto D."/>
            <person name="Yang H.P."/>
            <person name="Yang S.P."/>
            <person name="Yorke J.A."/>
            <person name="Yoshida K."/>
            <person name="Zdobnov E."/>
            <person name="Zhang P."/>
            <person name="Zhang Y."/>
            <person name="Zimin A.V."/>
            <person name="Baldwin J."/>
            <person name="Abdouelleil A."/>
            <person name="Abdulkadir J."/>
            <person name="Abebe A."/>
            <person name="Abera B."/>
            <person name="Abreu J."/>
            <person name="Acer S.C."/>
            <person name="Aftuck L."/>
            <person name="Alexander A."/>
            <person name="An P."/>
            <person name="Anderson E."/>
            <person name="Anderson S."/>
            <person name="Arachi H."/>
            <person name="Azer M."/>
            <person name="Bachantsang P."/>
            <person name="Barry A."/>
            <person name="Bayul T."/>
            <person name="Berlin A."/>
            <person name="Bessette D."/>
            <person name="Bloom T."/>
            <person name="Blye J."/>
            <person name="Boguslavskiy L."/>
            <person name="Bonnet C."/>
            <person name="Boukhgalter B."/>
            <person name="Bourzgui I."/>
            <person name="Brown A."/>
            <person name="Cahill P."/>
            <person name="Channer S."/>
            <person name="Cheshatsang Y."/>
            <person name="Chuda L."/>
            <person name="Citroen M."/>
            <person name="Collymore A."/>
            <person name="Cooke P."/>
            <person name="Costello M."/>
            <person name="D'Aco K."/>
            <person name="Daza R."/>
            <person name="De Haan G."/>
            <person name="DeGray S."/>
            <person name="DeMaso C."/>
            <person name="Dhargay N."/>
            <person name="Dooley K."/>
            <person name="Dooley E."/>
            <person name="Doricent M."/>
            <person name="Dorje P."/>
            <person name="Dorjee K."/>
            <person name="Dupes A."/>
            <person name="Elong R."/>
            <person name="Falk J."/>
            <person name="Farina A."/>
            <person name="Faro S."/>
            <person name="Ferguson D."/>
            <person name="Fisher S."/>
            <person name="Foley C.D."/>
            <person name="Franke A."/>
            <person name="Friedrich D."/>
            <person name="Gadbois L."/>
            <person name="Gearin G."/>
            <person name="Gearin C.R."/>
            <person name="Giannoukos G."/>
            <person name="Goode T."/>
            <person name="Graham J."/>
            <person name="Grandbois E."/>
            <person name="Grewal S."/>
            <person name="Gyaltsen K."/>
            <person name="Hafez N."/>
            <person name="Hagos B."/>
            <person name="Hall J."/>
            <person name="Henson C."/>
            <person name="Hollinger A."/>
            <person name="Honan T."/>
            <person name="Huard M.D."/>
            <person name="Hughes L."/>
            <person name="Hurhula B."/>
            <person name="Husby M.E."/>
            <person name="Kamat A."/>
            <person name="Kanga B."/>
            <person name="Kashin S."/>
            <person name="Khazanovich D."/>
            <person name="Kisner P."/>
            <person name="Lance K."/>
            <person name="Lara M."/>
            <person name="Lee W."/>
            <person name="Lennon N."/>
            <person name="Letendre F."/>
            <person name="LeVine R."/>
            <person name="Lipovsky A."/>
            <person name="Liu X."/>
            <person name="Liu J."/>
            <person name="Liu S."/>
            <person name="Lokyitsang T."/>
            <person name="Lokyitsang Y."/>
            <person name="Lubonja R."/>
            <person name="Lui A."/>
            <person name="MacDonald P."/>
            <person name="Magnisalis V."/>
            <person name="Maru K."/>
            <person name="Matthews C."/>
            <person name="McCusker W."/>
            <person name="McDonough S."/>
            <person name="Mehta T."/>
            <person name="Meldrim J."/>
            <person name="Meneus L."/>
            <person name="Mihai O."/>
            <person name="Mihalev A."/>
            <person name="Mihova T."/>
            <person name="Mittelman R."/>
            <person name="Mlenga V."/>
            <person name="Montmayeur A."/>
            <person name="Mulrain L."/>
            <person name="Navidi A."/>
            <person name="Naylor J."/>
            <person name="Negash T."/>
            <person name="Nguyen T."/>
            <person name="Nguyen N."/>
            <person name="Nicol R."/>
            <person name="Norbu C."/>
            <person name="Norbu N."/>
            <person name="Novod N."/>
            <person name="O'Neill B."/>
            <person name="Osman S."/>
            <person name="Markiewicz E."/>
            <person name="Oyono O.L."/>
            <person name="Patti C."/>
            <person name="Phunkhang P."/>
            <person name="Pierre F."/>
            <person name="Priest M."/>
            <person name="Raghuraman S."/>
            <person name="Rege F."/>
            <person name="Reyes R."/>
            <person name="Rise C."/>
            <person name="Rogov P."/>
            <person name="Ross K."/>
            <person name="Ryan E."/>
            <person name="Settipalli S."/>
            <person name="Shea T."/>
            <person name="Sherpa N."/>
            <person name="Shi L."/>
            <person name="Shih D."/>
            <person name="Sparrow T."/>
            <person name="Spaulding J."/>
            <person name="Stalker J."/>
            <person name="Stange-Thomann N."/>
            <person name="Stavropoulos S."/>
            <person name="Stone C."/>
            <person name="Strader C."/>
            <person name="Tesfaye S."/>
            <person name="Thomson T."/>
            <person name="Thoulutsang Y."/>
            <person name="Thoulutsang D."/>
            <person name="Topham K."/>
            <person name="Topping I."/>
            <person name="Tsamla T."/>
            <person name="Vassiliev H."/>
            <person name="Vo A."/>
            <person name="Wangchuk T."/>
            <person name="Wangdi T."/>
            <person name="Weiand M."/>
            <person name="Wilkinson J."/>
            <person name="Wilson A."/>
            <person name="Yadav S."/>
            <person name="Young G."/>
            <person name="Yu Q."/>
            <person name="Zembek L."/>
            <person name="Zhong D."/>
            <person name="Zimmer A."/>
            <person name="Zwirko Z."/>
            <person name="Jaffe D.B."/>
            <person name="Alvarez P."/>
            <person name="Brockman W."/>
            <person name="Butler J."/>
            <person name="Chin C."/>
            <person name="Gnerre S."/>
            <person name="Grabherr M."/>
            <person name="Kleber M."/>
            <person name="Mauceli E."/>
            <person name="MacCallum I."/>
        </authorList>
    </citation>
    <scope>NUCLEOTIDE SEQUENCE [LARGE SCALE GENOMIC DNA]</scope>
    <source>
        <strain evidence="15">Tucson 14030-0811.24</strain>
    </source>
</reference>
<name>B4NDT3_DROWI</name>
<feature type="chain" id="PRO_5002816799" description="trypsin" evidence="12">
    <location>
        <begin position="20"/>
        <end position="260"/>
    </location>
</feature>
<dbReference type="SMART" id="SM00020">
    <property type="entry name" value="Tryp_SPc"/>
    <property type="match status" value="1"/>
</dbReference>
<keyword evidence="8" id="KW-1015">Disulfide bond</keyword>
<evidence type="ECO:0000256" key="3">
    <source>
        <dbReference type="ARBA" id="ARBA00022670"/>
    </source>
</evidence>
<dbReference type="Gene3D" id="2.40.10.10">
    <property type="entry name" value="Trypsin-like serine proteases"/>
    <property type="match status" value="1"/>
</dbReference>
<dbReference type="FunFam" id="2.40.10.10:FF:000146">
    <property type="entry name" value="Serine protease 53"/>
    <property type="match status" value="1"/>
</dbReference>
<evidence type="ECO:0000256" key="2">
    <source>
        <dbReference type="ARBA" id="ARBA00022525"/>
    </source>
</evidence>
<dbReference type="InterPro" id="IPR043504">
    <property type="entry name" value="Peptidase_S1_PA_chymotrypsin"/>
</dbReference>
<dbReference type="FunCoup" id="B4NDT3">
    <property type="interactions" value="25"/>
</dbReference>
<dbReference type="EMBL" id="CH964239">
    <property type="protein sequence ID" value="EDW81902.1"/>
    <property type="molecule type" value="Genomic_DNA"/>
</dbReference>
<evidence type="ECO:0000313" key="15">
    <source>
        <dbReference type="Proteomes" id="UP000007798"/>
    </source>
</evidence>
<evidence type="ECO:0000313" key="14">
    <source>
        <dbReference type="EMBL" id="EDW81902.1"/>
    </source>
</evidence>
<dbReference type="InterPro" id="IPR009003">
    <property type="entry name" value="Peptidase_S1_PA"/>
</dbReference>
<dbReference type="Pfam" id="PF00089">
    <property type="entry name" value="Trypsin"/>
    <property type="match status" value="1"/>
</dbReference>
<dbReference type="PhylomeDB" id="B4NDT3"/>
<evidence type="ECO:0000256" key="11">
    <source>
        <dbReference type="SAM" id="MobiDB-lite"/>
    </source>
</evidence>
<evidence type="ECO:0000256" key="5">
    <source>
        <dbReference type="ARBA" id="ARBA00022801"/>
    </source>
</evidence>
<dbReference type="SUPFAM" id="SSF50494">
    <property type="entry name" value="Trypsin-like serine proteases"/>
    <property type="match status" value="1"/>
</dbReference>
<dbReference type="AlphaFoldDB" id="B4NDT3"/>
<dbReference type="SMR" id="B4NDT3"/>
<dbReference type="CDD" id="cd00190">
    <property type="entry name" value="Tryp_SPc"/>
    <property type="match status" value="1"/>
</dbReference>
<keyword evidence="2" id="KW-0964">Secreted</keyword>
<comment type="subcellular location">
    <subcellularLocation>
        <location evidence="1">Secreted</location>
        <location evidence="1">Extracellular space</location>
    </subcellularLocation>
</comment>
<comment type="catalytic activity">
    <reaction evidence="9">
        <text>Preferential cleavage: Arg-|-Xaa, Lys-|-Xaa.</text>
        <dbReference type="EC" id="3.4.21.4"/>
    </reaction>
</comment>
<feature type="domain" description="Peptidase S1" evidence="13">
    <location>
        <begin position="26"/>
        <end position="260"/>
    </location>
</feature>
<evidence type="ECO:0000256" key="8">
    <source>
        <dbReference type="ARBA" id="ARBA00023157"/>
    </source>
</evidence>
<dbReference type="EC" id="3.4.21.4" evidence="10"/>
<feature type="region of interest" description="Disordered" evidence="11">
    <location>
        <begin position="135"/>
        <end position="155"/>
    </location>
</feature>
<evidence type="ECO:0000256" key="9">
    <source>
        <dbReference type="ARBA" id="ARBA00036320"/>
    </source>
</evidence>
<dbReference type="OrthoDB" id="60866at2759"/>
<dbReference type="HOGENOM" id="CLU_006842_7_4_1"/>
<dbReference type="PANTHER" id="PTHR24276:SF91">
    <property type="entry name" value="AT26814P-RELATED"/>
    <property type="match status" value="1"/>
</dbReference>
<feature type="signal peptide" evidence="12">
    <location>
        <begin position="1"/>
        <end position="19"/>
    </location>
</feature>
<dbReference type="GO" id="GO:0006508">
    <property type="term" value="P:proteolysis"/>
    <property type="evidence" value="ECO:0007669"/>
    <property type="project" value="UniProtKB-KW"/>
</dbReference>
<evidence type="ECO:0000256" key="4">
    <source>
        <dbReference type="ARBA" id="ARBA00022729"/>
    </source>
</evidence>
<dbReference type="eggNOG" id="KOG3627">
    <property type="taxonomic scope" value="Eukaryota"/>
</dbReference>
<accession>B4NDT3</accession>
<evidence type="ECO:0000256" key="1">
    <source>
        <dbReference type="ARBA" id="ARBA00004239"/>
    </source>
</evidence>
<dbReference type="InParanoid" id="B4NDT3"/>
<keyword evidence="7" id="KW-0865">Zymogen</keyword>
<keyword evidence="4 12" id="KW-0732">Signal</keyword>
<dbReference type="PROSITE" id="PS50240">
    <property type="entry name" value="TRYPSIN_DOM"/>
    <property type="match status" value="1"/>
</dbReference>
<evidence type="ECO:0000259" key="13">
    <source>
        <dbReference type="PROSITE" id="PS50240"/>
    </source>
</evidence>
<proteinExistence type="predicted"/>
<evidence type="ECO:0000256" key="10">
    <source>
        <dbReference type="ARBA" id="ARBA00038868"/>
    </source>
</evidence>
<dbReference type="GO" id="GO:0005576">
    <property type="term" value="C:extracellular region"/>
    <property type="evidence" value="ECO:0007669"/>
    <property type="project" value="UniProtKB-SubCell"/>
</dbReference>
<dbReference type="Proteomes" id="UP000007798">
    <property type="component" value="Unassembled WGS sequence"/>
</dbReference>
<protein>
    <recommendedName>
        <fullName evidence="10">trypsin</fullName>
        <ecNumber evidence="10">3.4.21.4</ecNumber>
    </recommendedName>
</protein>
<dbReference type="OMA" id="VGTINQY"/>
<evidence type="ECO:0000256" key="6">
    <source>
        <dbReference type="ARBA" id="ARBA00022825"/>
    </source>
</evidence>
<keyword evidence="6" id="KW-0720">Serine protease</keyword>
<evidence type="ECO:0000256" key="7">
    <source>
        <dbReference type="ARBA" id="ARBA00023145"/>
    </source>
</evidence>
<organism evidence="14 15">
    <name type="scientific">Drosophila willistoni</name>
    <name type="common">Fruit fly</name>
    <dbReference type="NCBI Taxonomy" id="7260"/>
    <lineage>
        <taxon>Eukaryota</taxon>
        <taxon>Metazoa</taxon>
        <taxon>Ecdysozoa</taxon>
        <taxon>Arthropoda</taxon>
        <taxon>Hexapoda</taxon>
        <taxon>Insecta</taxon>
        <taxon>Pterygota</taxon>
        <taxon>Neoptera</taxon>
        <taxon>Endopterygota</taxon>
        <taxon>Diptera</taxon>
        <taxon>Brachycera</taxon>
        <taxon>Muscomorpha</taxon>
        <taxon>Ephydroidea</taxon>
        <taxon>Drosophilidae</taxon>
        <taxon>Drosophila</taxon>
        <taxon>Sophophora</taxon>
    </lineage>
</organism>
<keyword evidence="15" id="KW-1185">Reference proteome</keyword>
<dbReference type="GO" id="GO:0004252">
    <property type="term" value="F:serine-type endopeptidase activity"/>
    <property type="evidence" value="ECO:0007669"/>
    <property type="project" value="UniProtKB-EC"/>
</dbReference>
<dbReference type="InterPro" id="IPR001254">
    <property type="entry name" value="Trypsin_dom"/>
</dbReference>
<evidence type="ECO:0000256" key="12">
    <source>
        <dbReference type="SAM" id="SignalP"/>
    </source>
</evidence>
<keyword evidence="3" id="KW-0645">Protease</keyword>
<dbReference type="KEGG" id="dwi:6648965"/>
<keyword evidence="5 14" id="KW-0378">Hydrolase</keyword>
<dbReference type="InterPro" id="IPR050430">
    <property type="entry name" value="Peptidase_S1"/>
</dbReference>
<dbReference type="PANTHER" id="PTHR24276">
    <property type="entry name" value="POLYSERASE-RELATED"/>
    <property type="match status" value="1"/>
</dbReference>
<dbReference type="STRING" id="7260.B4NDT3"/>
<gene>
    <name evidence="14" type="primary">Dwil\GK25504</name>
    <name evidence="14" type="ORF">Dwil_GK25504</name>
</gene>